<dbReference type="Proteomes" id="UP000224080">
    <property type="component" value="Unassembled WGS sequence"/>
</dbReference>
<dbReference type="OrthoDB" id="4180726at2759"/>
<dbReference type="InterPro" id="IPR048799">
    <property type="entry name" value="P68_RBP_TagC-like_beta-prop"/>
</dbReference>
<evidence type="ECO:0000259" key="2">
    <source>
        <dbReference type="Pfam" id="PF21311"/>
    </source>
</evidence>
<organism evidence="3 4">
    <name type="scientific">Blastomyces parvus</name>
    <dbReference type="NCBI Taxonomy" id="2060905"/>
    <lineage>
        <taxon>Eukaryota</taxon>
        <taxon>Fungi</taxon>
        <taxon>Dikarya</taxon>
        <taxon>Ascomycota</taxon>
        <taxon>Pezizomycotina</taxon>
        <taxon>Eurotiomycetes</taxon>
        <taxon>Eurotiomycetidae</taxon>
        <taxon>Onygenales</taxon>
        <taxon>Ajellomycetaceae</taxon>
        <taxon>Blastomyces</taxon>
    </lineage>
</organism>
<feature type="signal peptide" evidence="1">
    <location>
        <begin position="1"/>
        <end position="25"/>
    </location>
</feature>
<accession>A0A2B7WZN2</accession>
<feature type="domain" description="P68 RBP/TagC-like beta-propeller" evidence="2">
    <location>
        <begin position="53"/>
        <end position="310"/>
    </location>
</feature>
<evidence type="ECO:0000313" key="4">
    <source>
        <dbReference type="Proteomes" id="UP000224080"/>
    </source>
</evidence>
<sequence length="316" mass="34030">MHLFNRGLSAALLAVCLTLATVALATIPSTKRFDLSKPSYDLFRGKNLHDNRVQQSLAFDNVNRRLFIAQLRDGTGDTSGDLCITQLDFSGNYQGHMHLNGFGHGVSFGAQGGAGGETFLWTEVEANGNGYGRKLARFKWKNGSTLSQSSGALAKFTPIAGATEHTAFVDQLANRLVVRYRKGGSKHIAAFDLDAATKGDFSTPLVNFPQPALDKFKSKAFQGYAAHGSYLYLMTGTSYEASGGEVNSQVASIDMNTGKIVQGPTLTKAGASLPFREPEGMAVYKTKDGEVRLFLGFATGKSGDRRSSLFYKNALI</sequence>
<reference evidence="3 4" key="1">
    <citation type="submission" date="2017-10" db="EMBL/GenBank/DDBJ databases">
        <title>Comparative genomics in systemic dimorphic fungi from Ajellomycetaceae.</title>
        <authorList>
            <person name="Munoz J.F."/>
            <person name="Mcewen J.G."/>
            <person name="Clay O.K."/>
            <person name="Cuomo C.A."/>
        </authorList>
    </citation>
    <scope>NUCLEOTIDE SEQUENCE [LARGE SCALE GENOMIC DNA]</scope>
    <source>
        <strain evidence="3 4">UAMH130</strain>
    </source>
</reference>
<comment type="caution">
    <text evidence="3">The sequence shown here is derived from an EMBL/GenBank/DDBJ whole genome shotgun (WGS) entry which is preliminary data.</text>
</comment>
<dbReference type="AlphaFoldDB" id="A0A2B7WZN2"/>
<dbReference type="STRING" id="2060905.A0A2B7WZN2"/>
<feature type="chain" id="PRO_5013016130" description="P68 RBP/TagC-like beta-propeller domain-containing protein" evidence="1">
    <location>
        <begin position="26"/>
        <end position="316"/>
    </location>
</feature>
<dbReference type="Pfam" id="PF21311">
    <property type="entry name" value="Phage_RBD_prop"/>
    <property type="match status" value="1"/>
</dbReference>
<keyword evidence="4" id="KW-1185">Reference proteome</keyword>
<dbReference type="EMBL" id="PDNC01000065">
    <property type="protein sequence ID" value="PGH02001.1"/>
    <property type="molecule type" value="Genomic_DNA"/>
</dbReference>
<gene>
    <name evidence="3" type="ORF">GX51_04933</name>
</gene>
<proteinExistence type="predicted"/>
<name>A0A2B7WZN2_9EURO</name>
<protein>
    <recommendedName>
        <fullName evidence="2">P68 RBP/TagC-like beta-propeller domain-containing protein</fullName>
    </recommendedName>
</protein>
<evidence type="ECO:0000256" key="1">
    <source>
        <dbReference type="SAM" id="SignalP"/>
    </source>
</evidence>
<evidence type="ECO:0000313" key="3">
    <source>
        <dbReference type="EMBL" id="PGH02001.1"/>
    </source>
</evidence>
<keyword evidence="1" id="KW-0732">Signal</keyword>